<evidence type="ECO:0000313" key="10">
    <source>
        <dbReference type="EMBL" id="QGT79418.1"/>
    </source>
</evidence>
<comment type="similarity">
    <text evidence="2 8">Belongs to the PhoU family.</text>
</comment>
<evidence type="ECO:0000256" key="5">
    <source>
        <dbReference type="ARBA" id="ARBA00022490"/>
    </source>
</evidence>
<dbReference type="GO" id="GO:0045936">
    <property type="term" value="P:negative regulation of phosphate metabolic process"/>
    <property type="evidence" value="ECO:0007669"/>
    <property type="project" value="InterPro"/>
</dbReference>
<name>A0A6I6D3L0_9GAMM</name>
<dbReference type="Proteomes" id="UP000427716">
    <property type="component" value="Chromosome"/>
</dbReference>
<evidence type="ECO:0000256" key="7">
    <source>
        <dbReference type="ARBA" id="ARBA00056181"/>
    </source>
</evidence>
<accession>A0A6I6D3L0</accession>
<dbReference type="RefSeq" id="WP_136867742.1">
    <property type="nucleotide sequence ID" value="NZ_CP046415.1"/>
</dbReference>
<dbReference type="InterPro" id="IPR028366">
    <property type="entry name" value="PhoU"/>
</dbReference>
<keyword evidence="6 8" id="KW-0592">Phosphate transport</keyword>
<keyword evidence="4 8" id="KW-0813">Transport</keyword>
<evidence type="ECO:0000256" key="6">
    <source>
        <dbReference type="ARBA" id="ARBA00022592"/>
    </source>
</evidence>
<dbReference type="NCBIfam" id="TIGR02135">
    <property type="entry name" value="phoU_full"/>
    <property type="match status" value="1"/>
</dbReference>
<comment type="subunit">
    <text evidence="3 8">Homodimer.</text>
</comment>
<dbReference type="Pfam" id="PF01895">
    <property type="entry name" value="PhoU"/>
    <property type="match status" value="2"/>
</dbReference>
<dbReference type="InterPro" id="IPR038078">
    <property type="entry name" value="PhoU-like_sf"/>
</dbReference>
<dbReference type="GO" id="GO:0030643">
    <property type="term" value="P:intracellular phosphate ion homeostasis"/>
    <property type="evidence" value="ECO:0007669"/>
    <property type="project" value="InterPro"/>
</dbReference>
<dbReference type="PANTHER" id="PTHR42930">
    <property type="entry name" value="PHOSPHATE-SPECIFIC TRANSPORT SYSTEM ACCESSORY PROTEIN PHOU"/>
    <property type="match status" value="1"/>
</dbReference>
<reference evidence="10 11" key="1">
    <citation type="submission" date="2019-11" db="EMBL/GenBank/DDBJ databases">
        <authorList>
            <person name="Zhang J."/>
            <person name="Sun C."/>
        </authorList>
    </citation>
    <scope>NUCLEOTIDE SEQUENCE [LARGE SCALE GENOMIC DNA]</scope>
    <source>
        <strain evidence="11">sp2</strain>
    </source>
</reference>
<evidence type="ECO:0000313" key="11">
    <source>
        <dbReference type="Proteomes" id="UP000427716"/>
    </source>
</evidence>
<evidence type="ECO:0000256" key="3">
    <source>
        <dbReference type="ARBA" id="ARBA00011738"/>
    </source>
</evidence>
<dbReference type="InterPro" id="IPR026022">
    <property type="entry name" value="PhoU_dom"/>
</dbReference>
<gene>
    <name evidence="10" type="primary">phoU</name>
    <name evidence="10" type="ORF">GM160_11330</name>
</gene>
<dbReference type="Gene3D" id="1.20.58.220">
    <property type="entry name" value="Phosphate transport system protein phou homolog 2, domain 2"/>
    <property type="match status" value="2"/>
</dbReference>
<proteinExistence type="inferred from homology"/>
<keyword evidence="11" id="KW-1185">Reference proteome</keyword>
<sequence length="240" mass="27216">MSEKDTPNLTPHTLTRYDDDLGALRSLLMNMGGVAEQHFDDALAYLLDGDAERGRVAMEQDYEIDRLETSIDELAIHIIARYAPTASDLRAIMAIVKAITDLERIGDKSEKLARIAEEVGPTLQQTAFSTHFRVMGRIVKGMLHDALDAFVRQDCVAAEEIIRRDTHVNHEYNAVHEVLLEYMANNPQNVDLSLRMLYCMRAIERIGDHCANIAEYVIFQQRGVGVCRQSRVDDKERTQI</sequence>
<dbReference type="PIRSF" id="PIRSF003107">
    <property type="entry name" value="PhoU"/>
    <property type="match status" value="1"/>
</dbReference>
<feature type="domain" description="PhoU" evidence="9">
    <location>
        <begin position="134"/>
        <end position="217"/>
    </location>
</feature>
<dbReference type="GO" id="GO:0006817">
    <property type="term" value="P:phosphate ion transport"/>
    <property type="evidence" value="ECO:0007669"/>
    <property type="project" value="UniProtKB-KW"/>
</dbReference>
<comment type="subcellular location">
    <subcellularLocation>
        <location evidence="1 8">Cytoplasm</location>
    </subcellularLocation>
</comment>
<evidence type="ECO:0000256" key="1">
    <source>
        <dbReference type="ARBA" id="ARBA00004496"/>
    </source>
</evidence>
<dbReference type="GO" id="GO:0005737">
    <property type="term" value="C:cytoplasm"/>
    <property type="evidence" value="ECO:0007669"/>
    <property type="project" value="UniProtKB-SubCell"/>
</dbReference>
<keyword evidence="5 8" id="KW-0963">Cytoplasm</keyword>
<dbReference type="FunFam" id="1.20.58.220:FF:000004">
    <property type="entry name" value="Phosphate-specific transport system accessory protein PhoU"/>
    <property type="match status" value="1"/>
</dbReference>
<evidence type="ECO:0000259" key="9">
    <source>
        <dbReference type="Pfam" id="PF01895"/>
    </source>
</evidence>
<feature type="domain" description="PhoU" evidence="9">
    <location>
        <begin position="29"/>
        <end position="115"/>
    </location>
</feature>
<dbReference type="SUPFAM" id="SSF109755">
    <property type="entry name" value="PhoU-like"/>
    <property type="match status" value="1"/>
</dbReference>
<dbReference type="AlphaFoldDB" id="A0A6I6D3L0"/>
<organism evidence="10 11">
    <name type="scientific">Guyparkeria halophila</name>
    <dbReference type="NCBI Taxonomy" id="47960"/>
    <lineage>
        <taxon>Bacteria</taxon>
        <taxon>Pseudomonadati</taxon>
        <taxon>Pseudomonadota</taxon>
        <taxon>Gammaproteobacteria</taxon>
        <taxon>Chromatiales</taxon>
        <taxon>Thioalkalibacteraceae</taxon>
        <taxon>Guyparkeria</taxon>
    </lineage>
</organism>
<dbReference type="KEGG" id="ghl:GM160_11330"/>
<dbReference type="EMBL" id="CP046415">
    <property type="protein sequence ID" value="QGT79418.1"/>
    <property type="molecule type" value="Genomic_DNA"/>
</dbReference>
<evidence type="ECO:0000256" key="4">
    <source>
        <dbReference type="ARBA" id="ARBA00022448"/>
    </source>
</evidence>
<comment type="function">
    <text evidence="7 8">Plays a role in the regulation of phosphate uptake.</text>
</comment>
<dbReference type="PANTHER" id="PTHR42930:SF3">
    <property type="entry name" value="PHOSPHATE-SPECIFIC TRANSPORT SYSTEM ACCESSORY PROTEIN PHOU"/>
    <property type="match status" value="1"/>
</dbReference>
<evidence type="ECO:0000256" key="2">
    <source>
        <dbReference type="ARBA" id="ARBA00008107"/>
    </source>
</evidence>
<evidence type="ECO:0000256" key="8">
    <source>
        <dbReference type="PIRNR" id="PIRNR003107"/>
    </source>
</evidence>
<protein>
    <recommendedName>
        <fullName evidence="8">Phosphate-specific transport system accessory protein PhoU</fullName>
    </recommendedName>
</protein>